<dbReference type="Pfam" id="PF18962">
    <property type="entry name" value="Por_Secre_tail"/>
    <property type="match status" value="1"/>
</dbReference>
<accession>A0A7V2ZM09</accession>
<dbReference type="Pfam" id="PF25852">
    <property type="entry name" value="DUF6242_C"/>
    <property type="match status" value="1"/>
</dbReference>
<dbReference type="NCBIfam" id="TIGR04183">
    <property type="entry name" value="Por_Secre_tail"/>
    <property type="match status" value="1"/>
</dbReference>
<evidence type="ECO:0000313" key="3">
    <source>
        <dbReference type="EMBL" id="HFI92458.1"/>
    </source>
</evidence>
<dbReference type="AlphaFoldDB" id="A0A7V2ZM09"/>
<dbReference type="InterPro" id="IPR026444">
    <property type="entry name" value="Secre_tail"/>
</dbReference>
<dbReference type="CDD" id="cd15482">
    <property type="entry name" value="Sialidase_non-viral"/>
    <property type="match status" value="1"/>
</dbReference>
<dbReference type="InterPro" id="IPR058667">
    <property type="entry name" value="DUF6242_C"/>
</dbReference>
<proteinExistence type="predicted"/>
<sequence>MKINYFSFLILLFLYINPLQVHPQNFWRGVQGPDGGVNYHAINSNGYIFISGGCGFLRSTDDGESWTGQAPPSLFSFTAIATNSLNHVFVGTMQDGIYRSSDNGMTWVQINEGLTSLYVYSLVTHQNDDVYAGLYYDVCKSTNNGNSWSPTNLGATFVNTLGINSSGVLFAGANLQGVYKSTDNGATWSVCSNGLTTANIFTLSINTNDDIYLGTVNGGAFRSTDEGNSWIQIGLNGYQVQCFAFTPSGEIFSGTNNGVFKSTDNGTTWTHISNNGLSNPYVYCLFFNSAGYLFAGTGVGLCKSVEPVITSVDDSIKNIPRSFILFQNYPNPFNPSTTISWQSPVGSWQTIKLYDLLGREIETIVNGYYEAGSHSTLYIINSSLPGGVYFYQLKAGKYLETKKMILLK</sequence>
<dbReference type="EMBL" id="DSUJ01000011">
    <property type="protein sequence ID" value="HFI92458.1"/>
    <property type="molecule type" value="Genomic_DNA"/>
</dbReference>
<reference evidence="3" key="1">
    <citation type="journal article" date="2020" name="mSystems">
        <title>Genome- and Community-Level Interaction Insights into Carbon Utilization and Element Cycling Functions of Hydrothermarchaeota in Hydrothermal Sediment.</title>
        <authorList>
            <person name="Zhou Z."/>
            <person name="Liu Y."/>
            <person name="Xu W."/>
            <person name="Pan J."/>
            <person name="Luo Z.H."/>
            <person name="Li M."/>
        </authorList>
    </citation>
    <scope>NUCLEOTIDE SEQUENCE [LARGE SCALE GENOMIC DNA]</scope>
    <source>
        <strain evidence="3">SpSt-479</strain>
    </source>
</reference>
<dbReference type="PANTHER" id="PTHR12106:SF27">
    <property type="entry name" value="SORTILIN-RELATED RECEPTOR"/>
    <property type="match status" value="1"/>
</dbReference>
<gene>
    <name evidence="3" type="ORF">ENS31_13155</name>
</gene>
<dbReference type="InterPro" id="IPR036278">
    <property type="entry name" value="Sialidase_sf"/>
</dbReference>
<dbReference type="InterPro" id="IPR050310">
    <property type="entry name" value="VPS10-sortilin"/>
</dbReference>
<dbReference type="Gene3D" id="2.130.10.10">
    <property type="entry name" value="YVTN repeat-like/Quinoprotein amine dehydrogenase"/>
    <property type="match status" value="2"/>
</dbReference>
<protein>
    <submittedName>
        <fullName evidence="3">T9SS type A sorting domain-containing protein</fullName>
    </submittedName>
</protein>
<name>A0A7V2ZM09_9BACT</name>
<organism evidence="3">
    <name type="scientific">Ignavibacterium album</name>
    <dbReference type="NCBI Taxonomy" id="591197"/>
    <lineage>
        <taxon>Bacteria</taxon>
        <taxon>Pseudomonadati</taxon>
        <taxon>Ignavibacteriota</taxon>
        <taxon>Ignavibacteria</taxon>
        <taxon>Ignavibacteriales</taxon>
        <taxon>Ignavibacteriaceae</taxon>
        <taxon>Ignavibacterium</taxon>
    </lineage>
</organism>
<dbReference type="InterPro" id="IPR015943">
    <property type="entry name" value="WD40/YVTN_repeat-like_dom_sf"/>
</dbReference>
<dbReference type="PANTHER" id="PTHR12106">
    <property type="entry name" value="SORTILIN RELATED"/>
    <property type="match status" value="1"/>
</dbReference>
<comment type="caution">
    <text evidence="3">The sequence shown here is derived from an EMBL/GenBank/DDBJ whole genome shotgun (WGS) entry which is preliminary data.</text>
</comment>
<dbReference type="SUPFAM" id="SSF50939">
    <property type="entry name" value="Sialidases"/>
    <property type="match status" value="1"/>
</dbReference>
<feature type="domain" description="DUF6242" evidence="2">
    <location>
        <begin position="177"/>
        <end position="273"/>
    </location>
</feature>
<feature type="domain" description="Secretion system C-terminal sorting" evidence="1">
    <location>
        <begin position="329"/>
        <end position="405"/>
    </location>
</feature>
<evidence type="ECO:0000259" key="2">
    <source>
        <dbReference type="Pfam" id="PF25852"/>
    </source>
</evidence>
<evidence type="ECO:0000259" key="1">
    <source>
        <dbReference type="Pfam" id="PF18962"/>
    </source>
</evidence>